<feature type="signal peptide" evidence="3">
    <location>
        <begin position="1"/>
        <end position="22"/>
    </location>
</feature>
<dbReference type="PANTHER" id="PTHR30535:SF34">
    <property type="entry name" value="MOLYBDATE-BINDING PROTEIN MOLA"/>
    <property type="match status" value="1"/>
</dbReference>
<comment type="caution">
    <text evidence="5">The sequence shown here is derived from an EMBL/GenBank/DDBJ whole genome shotgun (WGS) entry which is preliminary data.</text>
</comment>
<dbReference type="InterPro" id="IPR050902">
    <property type="entry name" value="ABC_Transporter_SBP"/>
</dbReference>
<sequence>MRTLRMAAAAGSLLLLVGCGTSEPGTGDPGATSDSGTFPVTVDGTTVDAEPERIVSLSPAVTEMLFAIDAGSQVVAVDEYSNYPADAPITDLSGFSPNIEAIASYDPDLVIVSAFGDEIVPQLGTLGITAFVAPDDPRTIDAVYDQITDLGTLTGNSPDAEDLVERMRADIGKLVADSPEREQPLTYYIEIDDTYWTYTAGSLVGSLLEELGLRNIADDEATVSTQLSAEAIVAADPDVIFLMNSGFGVDAETVSERPGWGTITAVREGTIFPLDADIAARWGPRTVDLVAEVARATDTIQ</sequence>
<dbReference type="PROSITE" id="PS50983">
    <property type="entry name" value="FE_B12_PBP"/>
    <property type="match status" value="1"/>
</dbReference>
<dbReference type="PROSITE" id="PS51257">
    <property type="entry name" value="PROKAR_LIPOPROTEIN"/>
    <property type="match status" value="1"/>
</dbReference>
<evidence type="ECO:0000313" key="6">
    <source>
        <dbReference type="Proteomes" id="UP000642993"/>
    </source>
</evidence>
<dbReference type="GO" id="GO:0071281">
    <property type="term" value="P:cellular response to iron ion"/>
    <property type="evidence" value="ECO:0007669"/>
    <property type="project" value="TreeGrafter"/>
</dbReference>
<protein>
    <submittedName>
        <fullName evidence="5">ABC transporter substrate-binding protein</fullName>
    </submittedName>
</protein>
<name>A0A927PKY1_9ACTN</name>
<accession>A0A927PKY1</accession>
<dbReference type="AlphaFoldDB" id="A0A927PKY1"/>
<dbReference type="Gene3D" id="3.40.50.1980">
    <property type="entry name" value="Nitrogenase molybdenum iron protein domain"/>
    <property type="match status" value="2"/>
</dbReference>
<comment type="similarity">
    <text evidence="1">Belongs to the bacterial solute-binding protein 8 family.</text>
</comment>
<evidence type="ECO:0000256" key="1">
    <source>
        <dbReference type="ARBA" id="ARBA00008814"/>
    </source>
</evidence>
<dbReference type="CDD" id="cd01143">
    <property type="entry name" value="YvrC"/>
    <property type="match status" value="1"/>
</dbReference>
<dbReference type="PANTHER" id="PTHR30535">
    <property type="entry name" value="VITAMIN B12-BINDING PROTEIN"/>
    <property type="match status" value="1"/>
</dbReference>
<keyword evidence="6" id="KW-1185">Reference proteome</keyword>
<feature type="chain" id="PRO_5039110382" evidence="3">
    <location>
        <begin position="23"/>
        <end position="301"/>
    </location>
</feature>
<evidence type="ECO:0000256" key="3">
    <source>
        <dbReference type="SAM" id="SignalP"/>
    </source>
</evidence>
<dbReference type="RefSeq" id="WP_192038652.1">
    <property type="nucleotide sequence ID" value="NZ_JACYWE010000003.1"/>
</dbReference>
<dbReference type="Proteomes" id="UP000642993">
    <property type="component" value="Unassembled WGS sequence"/>
</dbReference>
<reference evidence="5" key="1">
    <citation type="submission" date="2020-09" db="EMBL/GenBank/DDBJ databases">
        <title>Hoyosella lacisalsi sp. nov., a halotolerant actinobacterium isolated from soil of Lake Gudzhirganskoe.</title>
        <authorList>
            <person name="Yang Q."/>
            <person name="Guo P.Y."/>
            <person name="Liu S.W."/>
            <person name="Li F.N."/>
            <person name="Sun C.H."/>
        </authorList>
    </citation>
    <scope>NUCLEOTIDE SEQUENCE</scope>
    <source>
        <strain evidence="5">G463</strain>
    </source>
</reference>
<dbReference type="EMBL" id="JACYWE010000003">
    <property type="protein sequence ID" value="MBD8506193.1"/>
    <property type="molecule type" value="Genomic_DNA"/>
</dbReference>
<evidence type="ECO:0000259" key="4">
    <source>
        <dbReference type="PROSITE" id="PS50983"/>
    </source>
</evidence>
<dbReference type="Pfam" id="PF01497">
    <property type="entry name" value="Peripla_BP_2"/>
    <property type="match status" value="1"/>
</dbReference>
<proteinExistence type="inferred from homology"/>
<feature type="domain" description="Fe/B12 periplasmic-binding" evidence="4">
    <location>
        <begin position="53"/>
        <end position="301"/>
    </location>
</feature>
<dbReference type="NCBIfam" id="NF038402">
    <property type="entry name" value="TroA_like"/>
    <property type="match status" value="1"/>
</dbReference>
<evidence type="ECO:0000313" key="5">
    <source>
        <dbReference type="EMBL" id="MBD8506193.1"/>
    </source>
</evidence>
<keyword evidence="2 3" id="KW-0732">Signal</keyword>
<dbReference type="InterPro" id="IPR002491">
    <property type="entry name" value="ABC_transptr_periplasmic_BD"/>
</dbReference>
<gene>
    <name evidence="5" type="ORF">HT102_06830</name>
</gene>
<dbReference type="SUPFAM" id="SSF53807">
    <property type="entry name" value="Helical backbone' metal receptor"/>
    <property type="match status" value="1"/>
</dbReference>
<dbReference type="InterPro" id="IPR054828">
    <property type="entry name" value="Vit_B12_bind_prot"/>
</dbReference>
<organism evidence="5 6">
    <name type="scientific">Lolliginicoccus lacisalsi</name>
    <dbReference type="NCBI Taxonomy" id="2742202"/>
    <lineage>
        <taxon>Bacteria</taxon>
        <taxon>Bacillati</taxon>
        <taxon>Actinomycetota</taxon>
        <taxon>Actinomycetes</taxon>
        <taxon>Mycobacteriales</taxon>
        <taxon>Hoyosellaceae</taxon>
        <taxon>Lolliginicoccus</taxon>
    </lineage>
</organism>
<evidence type="ECO:0000256" key="2">
    <source>
        <dbReference type="ARBA" id="ARBA00022729"/>
    </source>
</evidence>